<proteinExistence type="predicted"/>
<organism evidence="2 3">
    <name type="scientific">Rubripirellula reticaptiva</name>
    <dbReference type="NCBI Taxonomy" id="2528013"/>
    <lineage>
        <taxon>Bacteria</taxon>
        <taxon>Pseudomonadati</taxon>
        <taxon>Planctomycetota</taxon>
        <taxon>Planctomycetia</taxon>
        <taxon>Pirellulales</taxon>
        <taxon>Pirellulaceae</taxon>
        <taxon>Rubripirellula</taxon>
    </lineage>
</organism>
<evidence type="ECO:0000256" key="1">
    <source>
        <dbReference type="SAM" id="SignalP"/>
    </source>
</evidence>
<evidence type="ECO:0000313" key="2">
    <source>
        <dbReference type="EMBL" id="TWU55539.1"/>
    </source>
</evidence>
<name>A0A5C6F6T8_9BACT</name>
<keyword evidence="1" id="KW-0732">Signal</keyword>
<evidence type="ECO:0000313" key="3">
    <source>
        <dbReference type="Proteomes" id="UP000317977"/>
    </source>
</evidence>
<dbReference type="Proteomes" id="UP000317977">
    <property type="component" value="Unassembled WGS sequence"/>
</dbReference>
<sequence length="220" mass="24293" precursor="true">MKIQSFLLAAAVCVSLAGETVAQDTAQQIVGGVAKDDIEPGDPYAAVQGEAIYVGEINLVLTQRISARDLVRVGEDVKRATALLLVRRHLAMNALMKLGGKSLADSLDRRVQSYSSEAKQRGTSIDELAKARQSTSEAMIADIRWSSAWAQYLKSKMTPDNLQRYFEAHRDEYGGGQFQDLADQSKLRRDAADALFENLVASESETKVTWFVDSLHQQDR</sequence>
<dbReference type="EMBL" id="SJPX01000002">
    <property type="protein sequence ID" value="TWU55539.1"/>
    <property type="molecule type" value="Genomic_DNA"/>
</dbReference>
<reference evidence="2 3" key="1">
    <citation type="submission" date="2019-02" db="EMBL/GenBank/DDBJ databases">
        <title>Deep-cultivation of Planctomycetes and their phenomic and genomic characterization uncovers novel biology.</title>
        <authorList>
            <person name="Wiegand S."/>
            <person name="Jogler M."/>
            <person name="Boedeker C."/>
            <person name="Pinto D."/>
            <person name="Vollmers J."/>
            <person name="Rivas-Marin E."/>
            <person name="Kohn T."/>
            <person name="Peeters S.H."/>
            <person name="Heuer A."/>
            <person name="Rast P."/>
            <person name="Oberbeckmann S."/>
            <person name="Bunk B."/>
            <person name="Jeske O."/>
            <person name="Meyerdierks A."/>
            <person name="Storesund J.E."/>
            <person name="Kallscheuer N."/>
            <person name="Luecker S."/>
            <person name="Lage O.M."/>
            <person name="Pohl T."/>
            <person name="Merkel B.J."/>
            <person name="Hornburger P."/>
            <person name="Mueller R.-W."/>
            <person name="Bruemmer F."/>
            <person name="Labrenz M."/>
            <person name="Spormann A.M."/>
            <person name="Op Den Camp H."/>
            <person name="Overmann J."/>
            <person name="Amann R."/>
            <person name="Jetten M.S.M."/>
            <person name="Mascher T."/>
            <person name="Medema M.H."/>
            <person name="Devos D.P."/>
            <person name="Kaster A.-K."/>
            <person name="Ovreas L."/>
            <person name="Rohde M."/>
            <person name="Galperin M.Y."/>
            <person name="Jogler C."/>
        </authorList>
    </citation>
    <scope>NUCLEOTIDE SEQUENCE [LARGE SCALE GENOMIC DNA]</scope>
    <source>
        <strain evidence="2 3">Poly59</strain>
    </source>
</reference>
<keyword evidence="3" id="KW-1185">Reference proteome</keyword>
<evidence type="ECO:0008006" key="4">
    <source>
        <dbReference type="Google" id="ProtNLM"/>
    </source>
</evidence>
<feature type="signal peptide" evidence="1">
    <location>
        <begin position="1"/>
        <end position="22"/>
    </location>
</feature>
<dbReference type="AlphaFoldDB" id="A0A5C6F6T8"/>
<protein>
    <recommendedName>
        <fullName evidence="4">Peptidylprolyl isomerase</fullName>
    </recommendedName>
</protein>
<comment type="caution">
    <text evidence="2">The sequence shown here is derived from an EMBL/GenBank/DDBJ whole genome shotgun (WGS) entry which is preliminary data.</text>
</comment>
<accession>A0A5C6F6T8</accession>
<gene>
    <name evidence="2" type="ORF">Poly59_18390</name>
</gene>
<feature type="chain" id="PRO_5023093973" description="Peptidylprolyl isomerase" evidence="1">
    <location>
        <begin position="23"/>
        <end position="220"/>
    </location>
</feature>
<dbReference type="RefSeq" id="WP_146533715.1">
    <property type="nucleotide sequence ID" value="NZ_SJPX01000002.1"/>
</dbReference>
<dbReference type="OrthoDB" id="14196at2"/>